<comment type="similarity">
    <text evidence="2 7">Belongs to the MgtC/SapB family.</text>
</comment>
<dbReference type="PRINTS" id="PR01837">
    <property type="entry name" value="MGTCSAPBPROT"/>
</dbReference>
<protein>
    <recommendedName>
        <fullName evidence="7">Protein MgtC</fullName>
    </recommendedName>
</protein>
<feature type="transmembrane region" description="Helical" evidence="7">
    <location>
        <begin position="104"/>
        <end position="124"/>
    </location>
</feature>
<comment type="subcellular location">
    <subcellularLocation>
        <location evidence="7">Cell inner membrane</location>
        <topology evidence="7">Multi-pass membrane protein</topology>
    </subcellularLocation>
    <subcellularLocation>
        <location evidence="1">Cell membrane</location>
        <topology evidence="1">Multi-pass membrane protein</topology>
    </subcellularLocation>
</comment>
<dbReference type="InterPro" id="IPR049177">
    <property type="entry name" value="MgtC_SapB_SrpB_YhiD_N"/>
</dbReference>
<evidence type="ECO:0000313" key="9">
    <source>
        <dbReference type="EMBL" id="SDL07206.1"/>
    </source>
</evidence>
<dbReference type="RefSeq" id="WP_245688725.1">
    <property type="nucleotide sequence ID" value="NZ_FNGE01000006.1"/>
</dbReference>
<keyword evidence="4 7" id="KW-0812">Transmembrane</keyword>
<keyword evidence="10" id="KW-1185">Reference proteome</keyword>
<dbReference type="STRING" id="525640.SAMN04487971_1063"/>
<accession>A0A1G9H2L5</accession>
<evidence type="ECO:0000256" key="1">
    <source>
        <dbReference type="ARBA" id="ARBA00004651"/>
    </source>
</evidence>
<feature type="transmembrane region" description="Helical" evidence="7">
    <location>
        <begin position="40"/>
        <end position="59"/>
    </location>
</feature>
<feature type="transmembrane region" description="Helical" evidence="7">
    <location>
        <begin position="6"/>
        <end position="28"/>
    </location>
</feature>
<keyword evidence="7" id="KW-0997">Cell inner membrane</keyword>
<keyword evidence="5 7" id="KW-1133">Transmembrane helix</keyword>
<keyword evidence="6 7" id="KW-0472">Membrane</keyword>
<organism evidence="9 10">
    <name type="scientific">Paracoccus chinensis</name>
    <dbReference type="NCBI Taxonomy" id="525640"/>
    <lineage>
        <taxon>Bacteria</taxon>
        <taxon>Pseudomonadati</taxon>
        <taxon>Pseudomonadota</taxon>
        <taxon>Alphaproteobacteria</taxon>
        <taxon>Rhodobacterales</taxon>
        <taxon>Paracoccaceae</taxon>
        <taxon>Paracoccus</taxon>
    </lineage>
</organism>
<evidence type="ECO:0000256" key="5">
    <source>
        <dbReference type="ARBA" id="ARBA00022989"/>
    </source>
</evidence>
<evidence type="ECO:0000256" key="4">
    <source>
        <dbReference type="ARBA" id="ARBA00022692"/>
    </source>
</evidence>
<reference evidence="10" key="1">
    <citation type="submission" date="2016-10" db="EMBL/GenBank/DDBJ databases">
        <authorList>
            <person name="Varghese N."/>
            <person name="Submissions S."/>
        </authorList>
    </citation>
    <scope>NUCLEOTIDE SEQUENCE [LARGE SCALE GENOMIC DNA]</scope>
    <source>
        <strain evidence="10">CGMCC 1.7655</strain>
    </source>
</reference>
<dbReference type="InterPro" id="IPR003416">
    <property type="entry name" value="MgtC/SapB/SrpB/YhiD_fam"/>
</dbReference>
<feature type="domain" description="MgtC/SapB/SrpB/YhiD N-terminal" evidence="8">
    <location>
        <begin position="17"/>
        <end position="147"/>
    </location>
</feature>
<feature type="transmembrane region" description="Helical" evidence="7">
    <location>
        <begin position="130"/>
        <end position="151"/>
    </location>
</feature>
<dbReference type="AlphaFoldDB" id="A0A1G9H2L5"/>
<dbReference type="Proteomes" id="UP000199555">
    <property type="component" value="Unassembled WGS sequence"/>
</dbReference>
<evidence type="ECO:0000313" key="10">
    <source>
        <dbReference type="Proteomes" id="UP000199555"/>
    </source>
</evidence>
<evidence type="ECO:0000259" key="8">
    <source>
        <dbReference type="Pfam" id="PF02308"/>
    </source>
</evidence>
<evidence type="ECO:0000256" key="2">
    <source>
        <dbReference type="ARBA" id="ARBA00009298"/>
    </source>
</evidence>
<keyword evidence="3" id="KW-1003">Cell membrane</keyword>
<evidence type="ECO:0000256" key="7">
    <source>
        <dbReference type="RuleBase" id="RU365041"/>
    </source>
</evidence>
<dbReference type="GO" id="GO:0005886">
    <property type="term" value="C:plasma membrane"/>
    <property type="evidence" value="ECO:0007669"/>
    <property type="project" value="UniProtKB-SubCell"/>
</dbReference>
<dbReference type="PANTHER" id="PTHR33778">
    <property type="entry name" value="PROTEIN MGTC"/>
    <property type="match status" value="1"/>
</dbReference>
<dbReference type="EMBL" id="FNGE01000006">
    <property type="protein sequence ID" value="SDL07206.1"/>
    <property type="molecule type" value="Genomic_DNA"/>
</dbReference>
<gene>
    <name evidence="9" type="ORF">SAMN04487971_1063</name>
</gene>
<dbReference type="Pfam" id="PF02308">
    <property type="entry name" value="MgtC"/>
    <property type="match status" value="1"/>
</dbReference>
<proteinExistence type="inferred from homology"/>
<evidence type="ECO:0000256" key="3">
    <source>
        <dbReference type="ARBA" id="ARBA00022475"/>
    </source>
</evidence>
<dbReference type="PANTHER" id="PTHR33778:SF1">
    <property type="entry name" value="MAGNESIUM TRANSPORTER YHID-RELATED"/>
    <property type="match status" value="1"/>
</dbReference>
<sequence length="247" mass="26083">MPDFLLPVLTAEMWLPLASSLLTGMLIGLDRELQGKPAGLRTHTLVCFASTLLTLAAAHQAQWTVDLLPGTQVVSDPTRMAHGILTGIGFLGAGVIFREGSSVHGLTTAASLWIAAALGVVYGVGMFGVALVGTVATLVVLIALRLLYAVLPRSSSLRLTITVGEGADLDAAAVRQLLRTHGLRDQPLSQSYDSRNKTIQFTTSTYSRNLSGCDQLAEALRAHSAVLGYTMLLIEDTGATDSPERDG</sequence>
<feature type="transmembrane region" description="Helical" evidence="7">
    <location>
        <begin position="79"/>
        <end position="97"/>
    </location>
</feature>
<name>A0A1G9H2L5_9RHOB</name>
<evidence type="ECO:0000256" key="6">
    <source>
        <dbReference type="ARBA" id="ARBA00023136"/>
    </source>
</evidence>